<reference evidence="1" key="1">
    <citation type="journal article" date="2013" name="Nature">
        <title>Draft genome of the wheat A-genome progenitor Triticum urartu.</title>
        <authorList>
            <person name="Ling H.Q."/>
            <person name="Zhao S."/>
            <person name="Liu D."/>
            <person name="Wang J."/>
            <person name="Sun H."/>
            <person name="Zhang C."/>
            <person name="Fan H."/>
            <person name="Li D."/>
            <person name="Dong L."/>
            <person name="Tao Y."/>
            <person name="Gao C."/>
            <person name="Wu H."/>
            <person name="Li Y."/>
            <person name="Cui Y."/>
            <person name="Guo X."/>
            <person name="Zheng S."/>
            <person name="Wang B."/>
            <person name="Yu K."/>
            <person name="Liang Q."/>
            <person name="Yang W."/>
            <person name="Lou X."/>
            <person name="Chen J."/>
            <person name="Feng M."/>
            <person name="Jian J."/>
            <person name="Zhang X."/>
            <person name="Luo G."/>
            <person name="Jiang Y."/>
            <person name="Liu J."/>
            <person name="Wang Z."/>
            <person name="Sha Y."/>
            <person name="Zhang B."/>
            <person name="Wu H."/>
            <person name="Tang D."/>
            <person name="Shen Q."/>
            <person name="Xue P."/>
            <person name="Zou S."/>
            <person name="Wang X."/>
            <person name="Liu X."/>
            <person name="Wang F."/>
            <person name="Yang Y."/>
            <person name="An X."/>
            <person name="Dong Z."/>
            <person name="Zhang K."/>
            <person name="Zhang X."/>
            <person name="Luo M.C."/>
            <person name="Dvorak J."/>
            <person name="Tong Y."/>
            <person name="Wang J."/>
            <person name="Yang H."/>
            <person name="Li Z."/>
            <person name="Wang D."/>
            <person name="Zhang A."/>
            <person name="Wang J."/>
        </authorList>
    </citation>
    <scope>NUCLEOTIDE SEQUENCE</scope>
</reference>
<gene>
    <name evidence="1" type="ORF">TRIUR3_07200</name>
</gene>
<accession>M7YKJ7</accession>
<evidence type="ECO:0000313" key="1">
    <source>
        <dbReference type="EMBL" id="EMS51003.1"/>
    </source>
</evidence>
<dbReference type="AlphaFoldDB" id="M7YKJ7"/>
<name>M7YKJ7_TRIUA</name>
<organism evidence="1">
    <name type="scientific">Triticum urartu</name>
    <name type="common">Red wild einkorn</name>
    <name type="synonym">Crithodium urartu</name>
    <dbReference type="NCBI Taxonomy" id="4572"/>
    <lineage>
        <taxon>Eukaryota</taxon>
        <taxon>Viridiplantae</taxon>
        <taxon>Streptophyta</taxon>
        <taxon>Embryophyta</taxon>
        <taxon>Tracheophyta</taxon>
        <taxon>Spermatophyta</taxon>
        <taxon>Magnoliopsida</taxon>
        <taxon>Liliopsida</taxon>
        <taxon>Poales</taxon>
        <taxon>Poaceae</taxon>
        <taxon>BOP clade</taxon>
        <taxon>Pooideae</taxon>
        <taxon>Triticodae</taxon>
        <taxon>Triticeae</taxon>
        <taxon>Triticinae</taxon>
        <taxon>Triticum</taxon>
    </lineage>
</organism>
<proteinExistence type="predicted"/>
<protein>
    <submittedName>
        <fullName evidence="1">Uncharacterized protein</fullName>
    </submittedName>
</protein>
<sequence length="223" mass="24696">MSYNLICYKKKNGSVLKQQSLHAEEKCEEAEARANELEKKMASYSARIKPRMTLRASIWRPRYYTAMIVGGVKSSTISYSEIANNYVASKDPDVEGENGEVDVDLESFSDIDDVEDHANLMVIDPVLIPESYLSTKNIESVLPPPALAPTAPCLLPPPPPTVPNLQQQLLPTVTVLAPTNLPPLPPATVKHPMVDWKETSVRAAEPSDDEHEWDLKARWCCGA</sequence>
<dbReference type="EMBL" id="KD225474">
    <property type="protein sequence ID" value="EMS51003.1"/>
    <property type="molecule type" value="Genomic_DNA"/>
</dbReference>